<dbReference type="EMBL" id="AP024484">
    <property type="protein sequence ID" value="BCS85289.1"/>
    <property type="molecule type" value="Genomic_DNA"/>
</dbReference>
<dbReference type="Gene3D" id="1.10.10.60">
    <property type="entry name" value="Homeodomain-like"/>
    <property type="match status" value="1"/>
</dbReference>
<evidence type="ECO:0000256" key="2">
    <source>
        <dbReference type="ARBA" id="ARBA00012438"/>
    </source>
</evidence>
<dbReference type="InterPro" id="IPR036890">
    <property type="entry name" value="HATPase_C_sf"/>
</dbReference>
<dbReference type="PRINTS" id="PR00032">
    <property type="entry name" value="HTHARAC"/>
</dbReference>
<evidence type="ECO:0000256" key="5">
    <source>
        <dbReference type="ARBA" id="ARBA00023125"/>
    </source>
</evidence>
<keyword evidence="10" id="KW-1185">Reference proteome</keyword>
<reference evidence="9 10" key="1">
    <citation type="journal article" date="2022" name="Int. J. Syst. Evol. Microbiol.">
        <title>Prevotella herbatica sp. nov., a plant polysaccharide-decomposing anaerobic bacterium isolated from a methanogenic reactor.</title>
        <authorList>
            <person name="Uek A."/>
            <person name="Tonouchi A."/>
            <person name="Kaku N."/>
            <person name="Ueki K."/>
        </authorList>
    </citation>
    <scope>NUCLEOTIDE SEQUENCE [LARGE SCALE GENOMIC DNA]</scope>
    <source>
        <strain evidence="9 10">WR041</strain>
    </source>
</reference>
<keyword evidence="5" id="KW-0238">DNA-binding</keyword>
<dbReference type="InterPro" id="IPR015943">
    <property type="entry name" value="WD40/YVTN_repeat-like_dom_sf"/>
</dbReference>
<evidence type="ECO:0000256" key="4">
    <source>
        <dbReference type="ARBA" id="ARBA00023015"/>
    </source>
</evidence>
<dbReference type="PANTHER" id="PTHR43547:SF2">
    <property type="entry name" value="HYBRID SIGNAL TRANSDUCTION HISTIDINE KINASE C"/>
    <property type="match status" value="1"/>
</dbReference>
<organism evidence="9 10">
    <name type="scientific">Prevotella herbatica</name>
    <dbReference type="NCBI Taxonomy" id="2801997"/>
    <lineage>
        <taxon>Bacteria</taxon>
        <taxon>Pseudomonadati</taxon>
        <taxon>Bacteroidota</taxon>
        <taxon>Bacteroidia</taxon>
        <taxon>Bacteroidales</taxon>
        <taxon>Prevotellaceae</taxon>
        <taxon>Prevotella</taxon>
    </lineage>
</organism>
<dbReference type="Gene3D" id="3.30.565.10">
    <property type="entry name" value="Histidine kinase-like ATPase, C-terminal domain"/>
    <property type="match status" value="1"/>
</dbReference>
<evidence type="ECO:0000256" key="7">
    <source>
        <dbReference type="SAM" id="Phobius"/>
    </source>
</evidence>
<dbReference type="Proteomes" id="UP001319045">
    <property type="component" value="Chromosome"/>
</dbReference>
<evidence type="ECO:0000256" key="3">
    <source>
        <dbReference type="ARBA" id="ARBA00022553"/>
    </source>
</evidence>
<dbReference type="Gene3D" id="2.60.40.10">
    <property type="entry name" value="Immunoglobulins"/>
    <property type="match status" value="1"/>
</dbReference>
<dbReference type="EC" id="2.7.13.3" evidence="2"/>
<keyword evidence="9" id="KW-0418">Kinase</keyword>
<dbReference type="InterPro" id="IPR013783">
    <property type="entry name" value="Ig-like_fold"/>
</dbReference>
<keyword evidence="9" id="KW-0808">Transferase</keyword>
<dbReference type="SUPFAM" id="SSF63829">
    <property type="entry name" value="Calcium-dependent phosphotriesterase"/>
    <property type="match status" value="3"/>
</dbReference>
<dbReference type="Gene3D" id="1.10.287.130">
    <property type="match status" value="1"/>
</dbReference>
<name>A0ABM7NXP3_9BACT</name>
<accession>A0ABM7NXP3</accession>
<keyword evidence="7" id="KW-1133">Transmembrane helix</keyword>
<gene>
    <name evidence="9" type="ORF">prwr041_11820</name>
</gene>
<dbReference type="Gene3D" id="2.130.10.10">
    <property type="entry name" value="YVTN repeat-like/Quinoprotein amine dehydrogenase"/>
    <property type="match status" value="2"/>
</dbReference>
<dbReference type="PROSITE" id="PS01124">
    <property type="entry name" value="HTH_ARAC_FAMILY_2"/>
    <property type="match status" value="1"/>
</dbReference>
<dbReference type="GO" id="GO:0016301">
    <property type="term" value="F:kinase activity"/>
    <property type="evidence" value="ECO:0007669"/>
    <property type="project" value="UniProtKB-KW"/>
</dbReference>
<dbReference type="SUPFAM" id="SSF46689">
    <property type="entry name" value="Homeodomain-like"/>
    <property type="match status" value="1"/>
</dbReference>
<keyword evidence="4" id="KW-0805">Transcription regulation</keyword>
<comment type="catalytic activity">
    <reaction evidence="1">
        <text>ATP + protein L-histidine = ADP + protein N-phospho-L-histidine.</text>
        <dbReference type="EC" id="2.7.13.3"/>
    </reaction>
</comment>
<dbReference type="InterPro" id="IPR018060">
    <property type="entry name" value="HTH_AraC"/>
</dbReference>
<evidence type="ECO:0000259" key="8">
    <source>
        <dbReference type="PROSITE" id="PS01124"/>
    </source>
</evidence>
<keyword evidence="6" id="KW-0804">Transcription</keyword>
<keyword evidence="7" id="KW-0472">Membrane</keyword>
<proteinExistence type="predicted"/>
<evidence type="ECO:0000256" key="1">
    <source>
        <dbReference type="ARBA" id="ARBA00000085"/>
    </source>
</evidence>
<dbReference type="InterPro" id="IPR020449">
    <property type="entry name" value="Tscrpt_reg_AraC-type_HTH"/>
</dbReference>
<sequence>MCSIKGNAVPYRFDNMHIDGTSTVCSFTQDESGMMWLGTENGLYSYDGYNFYPHFQRRDIANSRVHSLCMRNGMIYLGTENGLMIYDIHAGRYVEKAMNGPHDIRAMLMMHDRMLLGTSRGLFIKKGNSVRYAAEYGISQTVYSLLNTHWGQLVGTINGLYVINGNHARRIMIGAGRQPLVNAIIADKHNNIWVGTEGALYSWNGRSFIPVLPLMGNSVKTLVIDAKDNLLAGTDNGLYVISSNGHVTRVIHDARSQESLANNIVWSLYRDRFNNIWIGTDNGMSMFSGLSFYSYTSLADITQSGDGNCLHYIYRDSRGTMWMGGTDGLLRYDNHNGIYDHVSWFRQNSPISPLSHNRVRRIYEDVDGDIWVATDHGINWYDRKSGQFHNFIILDKIGRYSTAWAYDMVLDSRKRLWIAAYMGGVFVIDKRRLLYSHGTVIADHHISDGKGKLLNIHVGQLNIDAKGNIWALVYGSGMACINPVNFKVRTVMPQRSISYMMADSRGRIWAGYDGGVTMINPYTGKTTDHKFTDGFTSDRVVSMVDAGGQIWALGEQTCRIINMNGSDRHFRIPGITALTASYSPRDKMVYIGGNDGFVSVAPSVFSGKVKTHKLMLTSLLVNGHEYVNDECDIRFADEVNLKYNENNISFHLSDMPYNNSPQAIYVYKLEGSDNDWRNLDSRNGEIQYNALEYGNYRLLVKNIDNASDDAFVYSLDVIISPPWYLSIWAKIFYVILIIALLRWIMNFYAVKKNLKLERIARQRIMEQAQARTRFFAHLSSELKIPLARILSPVYNLLASDNTKNSELEDIRNGASTINRLIYKSLDADSDDREMIKPQIVTIDAVSYLKYLAADIRKRCNGGMRVDSDVTMLYIDVDVVRWDIVFNALLEFVQRHSDNDSESVITLRSDVEKQLLSISVANRTMHIKDAERQFIFEKYNPGSNDADNVSSGLFMVKKYIEFGKGSVSFDRNSVGTWVFRTHFPLDRKAAHSINSGEQEPADKLFAKAVAVIEAHISDSEFNVTSLQNELGVGNKLLYRRIKQITGMTPVEYIRDIRMKKAALLLREGKYSVSEVMFMVGFSNTGYFSKCFQKAFGMTPTEFGKGIK</sequence>
<protein>
    <recommendedName>
        <fullName evidence="2">histidine kinase</fullName>
        <ecNumber evidence="2">2.7.13.3</ecNumber>
    </recommendedName>
</protein>
<dbReference type="SMART" id="SM00342">
    <property type="entry name" value="HTH_ARAC"/>
    <property type="match status" value="1"/>
</dbReference>
<dbReference type="Pfam" id="PF07494">
    <property type="entry name" value="Reg_prop"/>
    <property type="match status" value="2"/>
</dbReference>
<dbReference type="InterPro" id="IPR011110">
    <property type="entry name" value="Reg_prop"/>
</dbReference>
<feature type="transmembrane region" description="Helical" evidence="7">
    <location>
        <begin position="723"/>
        <end position="745"/>
    </location>
</feature>
<dbReference type="Pfam" id="PF07495">
    <property type="entry name" value="Y_Y_Y"/>
    <property type="match status" value="1"/>
</dbReference>
<evidence type="ECO:0000313" key="10">
    <source>
        <dbReference type="Proteomes" id="UP001319045"/>
    </source>
</evidence>
<keyword evidence="3" id="KW-0597">Phosphoprotein</keyword>
<feature type="domain" description="HTH araC/xylS-type" evidence="8">
    <location>
        <begin position="1005"/>
        <end position="1104"/>
    </location>
</feature>
<keyword evidence="7" id="KW-0812">Transmembrane</keyword>
<dbReference type="InterPro" id="IPR003661">
    <property type="entry name" value="HisK_dim/P_dom"/>
</dbReference>
<evidence type="ECO:0000313" key="9">
    <source>
        <dbReference type="EMBL" id="BCS85289.1"/>
    </source>
</evidence>
<dbReference type="InterPro" id="IPR009057">
    <property type="entry name" value="Homeodomain-like_sf"/>
</dbReference>
<dbReference type="Pfam" id="PF12833">
    <property type="entry name" value="HTH_18"/>
    <property type="match status" value="1"/>
</dbReference>
<dbReference type="CDD" id="cd00082">
    <property type="entry name" value="HisKA"/>
    <property type="match status" value="1"/>
</dbReference>
<dbReference type="InterPro" id="IPR011123">
    <property type="entry name" value="Y_Y_Y"/>
</dbReference>
<evidence type="ECO:0000256" key="6">
    <source>
        <dbReference type="ARBA" id="ARBA00023163"/>
    </source>
</evidence>
<dbReference type="PANTHER" id="PTHR43547">
    <property type="entry name" value="TWO-COMPONENT HISTIDINE KINASE"/>
    <property type="match status" value="1"/>
</dbReference>
<dbReference type="SUPFAM" id="SSF55874">
    <property type="entry name" value="ATPase domain of HSP90 chaperone/DNA topoisomerase II/histidine kinase"/>
    <property type="match status" value="1"/>
</dbReference>